<evidence type="ECO:0000313" key="1">
    <source>
        <dbReference type="EMBL" id="KLO10439.1"/>
    </source>
</evidence>
<gene>
    <name evidence="1" type="ORF">SCHPADRAFT_518060</name>
</gene>
<evidence type="ECO:0000313" key="2">
    <source>
        <dbReference type="Proteomes" id="UP000053477"/>
    </source>
</evidence>
<protein>
    <submittedName>
        <fullName evidence="1">Uncharacterized protein</fullName>
    </submittedName>
</protein>
<accession>A0A0H2RF75</accession>
<dbReference type="EMBL" id="KQ086026">
    <property type="protein sequence ID" value="KLO10439.1"/>
    <property type="molecule type" value="Genomic_DNA"/>
</dbReference>
<dbReference type="InParanoid" id="A0A0H2RF75"/>
<sequence>MNDQIIHYLCCRSKEGTTSPLYKYSSPAVRSGRSPGRVHRSRVIEWETSTNACQCPSRVRLIFIVDVRSGIAPGSRREVEKMKDSPTRSQLLVASLPFEYWYSNSATTRKVVNATRFGALAWVLGESHACDIESHQDSETPVTRSLEDVETGRRASSLATSSGFAGLSELRVLFVVPRMLMTLASKLECLEGDCRVVEIVSLGEGREVYDVSERRIARMNAELDGGEPGEDGYI</sequence>
<name>A0A0H2RF75_9AGAM</name>
<organism evidence="1 2">
    <name type="scientific">Schizopora paradoxa</name>
    <dbReference type="NCBI Taxonomy" id="27342"/>
    <lineage>
        <taxon>Eukaryota</taxon>
        <taxon>Fungi</taxon>
        <taxon>Dikarya</taxon>
        <taxon>Basidiomycota</taxon>
        <taxon>Agaricomycotina</taxon>
        <taxon>Agaricomycetes</taxon>
        <taxon>Hymenochaetales</taxon>
        <taxon>Schizoporaceae</taxon>
        <taxon>Schizopora</taxon>
    </lineage>
</organism>
<dbReference type="Proteomes" id="UP000053477">
    <property type="component" value="Unassembled WGS sequence"/>
</dbReference>
<reference evidence="1 2" key="1">
    <citation type="submission" date="2015-04" db="EMBL/GenBank/DDBJ databases">
        <title>Complete genome sequence of Schizopora paradoxa KUC8140, a cosmopolitan wood degrader in East Asia.</title>
        <authorList>
            <consortium name="DOE Joint Genome Institute"/>
            <person name="Min B."/>
            <person name="Park H."/>
            <person name="Jang Y."/>
            <person name="Kim J.-J."/>
            <person name="Kim K.H."/>
            <person name="Pangilinan J."/>
            <person name="Lipzen A."/>
            <person name="Riley R."/>
            <person name="Grigoriev I.V."/>
            <person name="Spatafora J.W."/>
            <person name="Choi I.-G."/>
        </authorList>
    </citation>
    <scope>NUCLEOTIDE SEQUENCE [LARGE SCALE GENOMIC DNA]</scope>
    <source>
        <strain evidence="1 2">KUC8140</strain>
    </source>
</reference>
<proteinExistence type="predicted"/>
<keyword evidence="2" id="KW-1185">Reference proteome</keyword>
<dbReference type="AlphaFoldDB" id="A0A0H2RF75"/>